<dbReference type="GO" id="GO:0051999">
    <property type="term" value="P:mannosyl-inositol phosphorylceramide biosynthetic process"/>
    <property type="evidence" value="ECO:0007669"/>
    <property type="project" value="TreeGrafter"/>
</dbReference>
<keyword evidence="4" id="KW-1185">Reference proteome</keyword>
<gene>
    <name evidence="3" type="ORF">SNAT2548_LOCUS20980</name>
</gene>
<comment type="caution">
    <text evidence="3">The sequence shown here is derived from an EMBL/GenBank/DDBJ whole genome shotgun (WGS) entry which is preliminary data.</text>
</comment>
<reference evidence="3" key="1">
    <citation type="submission" date="2021-02" db="EMBL/GenBank/DDBJ databases">
        <authorList>
            <person name="Dougan E. K."/>
            <person name="Rhodes N."/>
            <person name="Thang M."/>
            <person name="Chan C."/>
        </authorList>
    </citation>
    <scope>NUCLEOTIDE SEQUENCE</scope>
</reference>
<dbReference type="Gene3D" id="3.90.550.20">
    <property type="match status" value="1"/>
</dbReference>
<sequence length="554" mass="62061">MPEEFFRFPYHAATSDLIRYALLYHHGGIYMDADFIVLKDLSPVVDRLADHDLVSYATVSNPRGVCSDSFSSNFIAGRKGSVFMKEMWEKQKKMITKHCPLSDKSKEIVCCFDDPNIECHIPFAGIGEGTSHPMLNQLHKNKVDMKTYCFADDESFVPDHFAYVLEHVPDLDQAIKYLEERNIKHGLDRMAFHMFNSIIPFKKYSCKKLFTKGTTVGQLYLTAFGTGRGTGPREADAGAKAFLKEHPDFQELQGKHEGGWPCKDAHKVAPSVSKFKAGFAADDAPAPPPEREAPAEEEGAGKEPANPTPVEATRAAPECRIYTYWEYEGLGPLYLRLNVESWRRNARACGEPVLVTLANVREHVPDVPEEFFRLPYPEARADFIKWGLVYNNGGIFIEPDVLMTQDIEALFKKTEEFDLVSSQEESDGVCTDQFNPAVVAGPRKSVYFKAVWRAHKSKLQNHCPIADKQKEIVCCFDDINDAWLPLKTVPASGARPKKNFTSKPEGAKLRARYCKEPSGLLLSQRVDPTTPSCMVSQLAANGIGGVHVLIVYQP</sequence>
<evidence type="ECO:0000256" key="1">
    <source>
        <dbReference type="ARBA" id="ARBA00022679"/>
    </source>
</evidence>
<keyword evidence="1" id="KW-0808">Transferase</keyword>
<organism evidence="3 4">
    <name type="scientific">Symbiodinium natans</name>
    <dbReference type="NCBI Taxonomy" id="878477"/>
    <lineage>
        <taxon>Eukaryota</taxon>
        <taxon>Sar</taxon>
        <taxon>Alveolata</taxon>
        <taxon>Dinophyceae</taxon>
        <taxon>Suessiales</taxon>
        <taxon>Symbiodiniaceae</taxon>
        <taxon>Symbiodinium</taxon>
    </lineage>
</organism>
<dbReference type="AlphaFoldDB" id="A0A812PZK6"/>
<dbReference type="GO" id="GO:0000030">
    <property type="term" value="F:mannosyltransferase activity"/>
    <property type="evidence" value="ECO:0007669"/>
    <property type="project" value="TreeGrafter"/>
</dbReference>
<dbReference type="Pfam" id="PF04488">
    <property type="entry name" value="Gly_transf_sug"/>
    <property type="match status" value="1"/>
</dbReference>
<dbReference type="GO" id="GO:0016020">
    <property type="term" value="C:membrane"/>
    <property type="evidence" value="ECO:0007669"/>
    <property type="project" value="GOC"/>
</dbReference>
<evidence type="ECO:0000313" key="4">
    <source>
        <dbReference type="Proteomes" id="UP000604046"/>
    </source>
</evidence>
<dbReference type="InterPro" id="IPR007577">
    <property type="entry name" value="GlycoTrfase_DXD_sugar-bd_CS"/>
</dbReference>
<name>A0A812PZK6_9DINO</name>
<protein>
    <recommendedName>
        <fullName evidence="5">Alpha 1,4-glycosyltransferase domain-containing protein</fullName>
    </recommendedName>
</protein>
<dbReference type="InterPro" id="IPR051706">
    <property type="entry name" value="Glycosyltransferase_domain"/>
</dbReference>
<dbReference type="PANTHER" id="PTHR32385">
    <property type="entry name" value="MANNOSYL PHOSPHORYLINOSITOL CERAMIDE SYNTHASE"/>
    <property type="match status" value="1"/>
</dbReference>
<feature type="region of interest" description="Disordered" evidence="2">
    <location>
        <begin position="279"/>
        <end position="312"/>
    </location>
</feature>
<accession>A0A812PZK6</accession>
<proteinExistence type="predicted"/>
<evidence type="ECO:0008006" key="5">
    <source>
        <dbReference type="Google" id="ProtNLM"/>
    </source>
</evidence>
<evidence type="ECO:0000256" key="2">
    <source>
        <dbReference type="SAM" id="MobiDB-lite"/>
    </source>
</evidence>
<dbReference type="InterPro" id="IPR029044">
    <property type="entry name" value="Nucleotide-diphossugar_trans"/>
</dbReference>
<evidence type="ECO:0000313" key="3">
    <source>
        <dbReference type="EMBL" id="CAE7384573.1"/>
    </source>
</evidence>
<dbReference type="PANTHER" id="PTHR32385:SF15">
    <property type="entry name" value="INOSITOL PHOSPHOCERAMIDE MANNOSYLTRANSFERASE 1"/>
    <property type="match status" value="1"/>
</dbReference>
<dbReference type="Proteomes" id="UP000604046">
    <property type="component" value="Unassembled WGS sequence"/>
</dbReference>
<dbReference type="EMBL" id="CAJNDS010002231">
    <property type="protein sequence ID" value="CAE7384573.1"/>
    <property type="molecule type" value="Genomic_DNA"/>
</dbReference>
<dbReference type="OrthoDB" id="419158at2759"/>
<dbReference type="SUPFAM" id="SSF53448">
    <property type="entry name" value="Nucleotide-diphospho-sugar transferases"/>
    <property type="match status" value="1"/>
</dbReference>